<dbReference type="PANTHER" id="PTHR43775">
    <property type="entry name" value="FATTY ACID SYNTHASE"/>
    <property type="match status" value="1"/>
</dbReference>
<evidence type="ECO:0000313" key="13">
    <source>
        <dbReference type="Proteomes" id="UP000006039"/>
    </source>
</evidence>
<dbReference type="SUPFAM" id="SSF53335">
    <property type="entry name" value="S-adenosyl-L-methionine-dependent methyltransferases"/>
    <property type="match status" value="1"/>
</dbReference>
<feature type="domain" description="Ketosynthase family 3 (KS3)" evidence="9">
    <location>
        <begin position="8"/>
        <end position="452"/>
    </location>
</feature>
<dbReference type="InterPro" id="IPR016039">
    <property type="entry name" value="Thiolase-like"/>
</dbReference>
<reference evidence="11" key="3">
    <citation type="submission" date="2010-09" db="EMBL/GenBank/DDBJ databases">
        <title>Annotation of Gaeumannomyces graminis var. tritici R3-111a-1.</title>
        <authorList>
            <consortium name="The Broad Institute Genome Sequencing Platform"/>
            <person name="Ma L.-J."/>
            <person name="Dead R."/>
            <person name="Young S.K."/>
            <person name="Zeng Q."/>
            <person name="Gargeya S."/>
            <person name="Fitzgerald M."/>
            <person name="Haas B."/>
            <person name="Abouelleil A."/>
            <person name="Alvarado L."/>
            <person name="Arachchi H.M."/>
            <person name="Berlin A."/>
            <person name="Brown A."/>
            <person name="Chapman S.B."/>
            <person name="Chen Z."/>
            <person name="Dunbar C."/>
            <person name="Freedman E."/>
            <person name="Gearin G."/>
            <person name="Gellesch M."/>
            <person name="Goldberg J."/>
            <person name="Griggs A."/>
            <person name="Gujja S."/>
            <person name="Heiman D."/>
            <person name="Howarth C."/>
            <person name="Larson L."/>
            <person name="Lui A."/>
            <person name="MacDonald P.J.P."/>
            <person name="Mehta T."/>
            <person name="Montmayeur A."/>
            <person name="Murphy C."/>
            <person name="Neiman D."/>
            <person name="Pearson M."/>
            <person name="Priest M."/>
            <person name="Roberts A."/>
            <person name="Saif S."/>
            <person name="Shea T."/>
            <person name="Shenoy N."/>
            <person name="Sisk P."/>
            <person name="Stolte C."/>
            <person name="Sykes S."/>
            <person name="Yandava C."/>
            <person name="Wortman J."/>
            <person name="Nusbaum C."/>
            <person name="Birren B."/>
        </authorList>
    </citation>
    <scope>NUCLEOTIDE SEQUENCE</scope>
    <source>
        <strain evidence="11">R3-111a-1</strain>
    </source>
</reference>
<feature type="compositionally biased region" description="Low complexity" evidence="7">
    <location>
        <begin position="2456"/>
        <end position="2469"/>
    </location>
</feature>
<dbReference type="PANTHER" id="PTHR43775:SF20">
    <property type="entry name" value="HYBRID PKS-NRPS SYNTHETASE APDA"/>
    <property type="match status" value="1"/>
</dbReference>
<evidence type="ECO:0000256" key="6">
    <source>
        <dbReference type="PROSITE-ProRule" id="PRU01363"/>
    </source>
</evidence>
<dbReference type="GO" id="GO:0006633">
    <property type="term" value="P:fatty acid biosynthetic process"/>
    <property type="evidence" value="ECO:0007669"/>
    <property type="project" value="InterPro"/>
</dbReference>
<dbReference type="Pfam" id="PF00550">
    <property type="entry name" value="PP-binding"/>
    <property type="match status" value="1"/>
</dbReference>
<dbReference type="InterPro" id="IPR057326">
    <property type="entry name" value="KR_dom"/>
</dbReference>
<gene>
    <name evidence="12" type="primary">20342624</name>
    <name evidence="11" type="ORF">GGTG_02166</name>
</gene>
<feature type="domain" description="PKS/mFAS DH" evidence="10">
    <location>
        <begin position="990"/>
        <end position="1303"/>
    </location>
</feature>
<dbReference type="Gene3D" id="3.10.129.110">
    <property type="entry name" value="Polyketide synthase dehydratase"/>
    <property type="match status" value="1"/>
</dbReference>
<reference evidence="12" key="4">
    <citation type="journal article" date="2015" name="G3 (Bethesda)">
        <title>Genome sequences of three phytopathogenic species of the Magnaporthaceae family of fungi.</title>
        <authorList>
            <person name="Okagaki L.H."/>
            <person name="Nunes C.C."/>
            <person name="Sailsbery J."/>
            <person name="Clay B."/>
            <person name="Brown D."/>
            <person name="John T."/>
            <person name="Oh Y."/>
            <person name="Young N."/>
            <person name="Fitzgerald M."/>
            <person name="Haas B.J."/>
            <person name="Zeng Q."/>
            <person name="Young S."/>
            <person name="Adiconis X."/>
            <person name="Fan L."/>
            <person name="Levin J.Z."/>
            <person name="Mitchell T.K."/>
            <person name="Okubara P.A."/>
            <person name="Farman M.L."/>
            <person name="Kohn L.M."/>
            <person name="Birren B."/>
            <person name="Ma L.-J."/>
            <person name="Dean R.A."/>
        </authorList>
    </citation>
    <scope>NUCLEOTIDE SEQUENCE</scope>
    <source>
        <strain evidence="12">R3-111a-1</strain>
    </source>
</reference>
<dbReference type="Gene3D" id="3.40.366.10">
    <property type="entry name" value="Malonyl-Coenzyme A Acyl Carrier Protein, domain 2"/>
    <property type="match status" value="1"/>
</dbReference>
<dbReference type="GO" id="GO:0004312">
    <property type="term" value="F:fatty acid synthase activity"/>
    <property type="evidence" value="ECO:0007669"/>
    <property type="project" value="TreeGrafter"/>
</dbReference>
<dbReference type="SUPFAM" id="SSF52151">
    <property type="entry name" value="FabD/lysophospholipase-like"/>
    <property type="match status" value="1"/>
</dbReference>
<dbReference type="SUPFAM" id="SSF53901">
    <property type="entry name" value="Thiolase-like"/>
    <property type="match status" value="1"/>
</dbReference>
<dbReference type="InterPro" id="IPR016036">
    <property type="entry name" value="Malonyl_transacylase_ACP-bd"/>
</dbReference>
<dbReference type="CDD" id="cd00833">
    <property type="entry name" value="PKS"/>
    <property type="match status" value="1"/>
</dbReference>
<dbReference type="EMBL" id="GL385395">
    <property type="protein sequence ID" value="EJT82192.1"/>
    <property type="molecule type" value="Genomic_DNA"/>
</dbReference>
<keyword evidence="5" id="KW-0511">Multifunctional enzyme</keyword>
<dbReference type="SMART" id="SM00823">
    <property type="entry name" value="PKS_PP"/>
    <property type="match status" value="1"/>
</dbReference>
<dbReference type="GO" id="GO:0016491">
    <property type="term" value="F:oxidoreductase activity"/>
    <property type="evidence" value="ECO:0007669"/>
    <property type="project" value="UniProtKB-KW"/>
</dbReference>
<evidence type="ECO:0000259" key="9">
    <source>
        <dbReference type="PROSITE" id="PS52004"/>
    </source>
</evidence>
<dbReference type="InterPro" id="IPR036736">
    <property type="entry name" value="ACP-like_sf"/>
</dbReference>
<evidence type="ECO:0000256" key="5">
    <source>
        <dbReference type="ARBA" id="ARBA00023268"/>
    </source>
</evidence>
<dbReference type="Pfam" id="PF02801">
    <property type="entry name" value="Ketoacyl-synt_C"/>
    <property type="match status" value="1"/>
</dbReference>
<keyword evidence="1" id="KW-0596">Phosphopantetheine</keyword>
<dbReference type="PROSITE" id="PS52004">
    <property type="entry name" value="KS3_2"/>
    <property type="match status" value="1"/>
</dbReference>
<dbReference type="InterPro" id="IPR042104">
    <property type="entry name" value="PKS_dehydratase_sf"/>
</dbReference>
<dbReference type="Proteomes" id="UP000006039">
    <property type="component" value="Unassembled WGS sequence"/>
</dbReference>
<dbReference type="GO" id="GO:0044550">
    <property type="term" value="P:secondary metabolite biosynthetic process"/>
    <property type="evidence" value="ECO:0007669"/>
    <property type="project" value="UniProtKB-ARBA"/>
</dbReference>
<dbReference type="SMART" id="SM00825">
    <property type="entry name" value="PKS_KS"/>
    <property type="match status" value="1"/>
</dbReference>
<feature type="region of interest" description="N-terminal hotdog fold" evidence="6">
    <location>
        <begin position="990"/>
        <end position="1130"/>
    </location>
</feature>
<evidence type="ECO:0000313" key="11">
    <source>
        <dbReference type="EMBL" id="EJT82192.1"/>
    </source>
</evidence>
<reference evidence="12" key="5">
    <citation type="submission" date="2018-04" db="UniProtKB">
        <authorList>
            <consortium name="EnsemblFungi"/>
        </authorList>
    </citation>
    <scope>IDENTIFICATION</scope>
    <source>
        <strain evidence="12">R3-111a-1</strain>
    </source>
</reference>
<feature type="domain" description="Carrier" evidence="8">
    <location>
        <begin position="2485"/>
        <end position="2563"/>
    </location>
</feature>
<dbReference type="SMART" id="SM00827">
    <property type="entry name" value="PKS_AT"/>
    <property type="match status" value="1"/>
</dbReference>
<keyword evidence="2" id="KW-0597">Phosphoprotein</keyword>
<dbReference type="InterPro" id="IPR050091">
    <property type="entry name" value="PKS_NRPS_Biosynth_Enz"/>
</dbReference>
<dbReference type="GO" id="GO:0031177">
    <property type="term" value="F:phosphopantetheine binding"/>
    <property type="evidence" value="ECO:0007669"/>
    <property type="project" value="InterPro"/>
</dbReference>
<dbReference type="InterPro" id="IPR016035">
    <property type="entry name" value="Acyl_Trfase/lysoPLipase"/>
</dbReference>
<proteinExistence type="predicted"/>
<dbReference type="InterPro" id="IPR049900">
    <property type="entry name" value="PKS_mFAS_DH"/>
</dbReference>
<dbReference type="EnsemblFungi" id="EJT82192">
    <property type="protein sequence ID" value="EJT82192"/>
    <property type="gene ID" value="GGTG_02166"/>
</dbReference>
<dbReference type="InterPro" id="IPR029063">
    <property type="entry name" value="SAM-dependent_MTases_sf"/>
</dbReference>
<name>J3NLL7_GAET3</name>
<dbReference type="InterPro" id="IPR006162">
    <property type="entry name" value="Ppantetheine_attach_site"/>
</dbReference>
<dbReference type="GeneID" id="20342624"/>
<dbReference type="PROSITE" id="PS00606">
    <property type="entry name" value="KS3_1"/>
    <property type="match status" value="1"/>
</dbReference>
<dbReference type="InterPro" id="IPR013968">
    <property type="entry name" value="PKS_KR"/>
</dbReference>
<evidence type="ECO:0000256" key="2">
    <source>
        <dbReference type="ARBA" id="ARBA00022553"/>
    </source>
</evidence>
<reference evidence="13" key="1">
    <citation type="submission" date="2010-07" db="EMBL/GenBank/DDBJ databases">
        <title>The genome sequence of Gaeumannomyces graminis var. tritici strain R3-111a-1.</title>
        <authorList>
            <consortium name="The Broad Institute Genome Sequencing Platform"/>
            <person name="Ma L.-J."/>
            <person name="Dead R."/>
            <person name="Young S."/>
            <person name="Zeng Q."/>
            <person name="Koehrsen M."/>
            <person name="Alvarado L."/>
            <person name="Berlin A."/>
            <person name="Chapman S.B."/>
            <person name="Chen Z."/>
            <person name="Freedman E."/>
            <person name="Gellesch M."/>
            <person name="Goldberg J."/>
            <person name="Griggs A."/>
            <person name="Gujja S."/>
            <person name="Heilman E.R."/>
            <person name="Heiman D."/>
            <person name="Hepburn T."/>
            <person name="Howarth C."/>
            <person name="Jen D."/>
            <person name="Larson L."/>
            <person name="Mehta T."/>
            <person name="Neiman D."/>
            <person name="Pearson M."/>
            <person name="Roberts A."/>
            <person name="Saif S."/>
            <person name="Shea T."/>
            <person name="Shenoy N."/>
            <person name="Sisk P."/>
            <person name="Stolte C."/>
            <person name="Sykes S."/>
            <person name="Walk T."/>
            <person name="White J."/>
            <person name="Yandava C."/>
            <person name="Haas B."/>
            <person name="Nusbaum C."/>
            <person name="Birren B."/>
        </authorList>
    </citation>
    <scope>NUCLEOTIDE SEQUENCE [LARGE SCALE GENOMIC DNA]</scope>
    <source>
        <strain evidence="13">R3-111a-1</strain>
    </source>
</reference>
<reference evidence="11" key="2">
    <citation type="submission" date="2010-07" db="EMBL/GenBank/DDBJ databases">
        <authorList>
            <consortium name="The Broad Institute Genome Sequencing Platform"/>
            <consortium name="Broad Institute Genome Sequencing Center for Infectious Disease"/>
            <person name="Ma L.-J."/>
            <person name="Dead R."/>
            <person name="Young S."/>
            <person name="Zeng Q."/>
            <person name="Koehrsen M."/>
            <person name="Alvarado L."/>
            <person name="Berlin A."/>
            <person name="Chapman S.B."/>
            <person name="Chen Z."/>
            <person name="Freedman E."/>
            <person name="Gellesch M."/>
            <person name="Goldberg J."/>
            <person name="Griggs A."/>
            <person name="Gujja S."/>
            <person name="Heilman E.R."/>
            <person name="Heiman D."/>
            <person name="Hepburn T."/>
            <person name="Howarth C."/>
            <person name="Jen D."/>
            <person name="Larson L."/>
            <person name="Mehta T."/>
            <person name="Neiman D."/>
            <person name="Pearson M."/>
            <person name="Roberts A."/>
            <person name="Saif S."/>
            <person name="Shea T."/>
            <person name="Shenoy N."/>
            <person name="Sisk P."/>
            <person name="Stolte C."/>
            <person name="Sykes S."/>
            <person name="Walk T."/>
            <person name="White J."/>
            <person name="Yandava C."/>
            <person name="Haas B."/>
            <person name="Nusbaum C."/>
            <person name="Birren B."/>
        </authorList>
    </citation>
    <scope>NUCLEOTIDE SEQUENCE</scope>
    <source>
        <strain evidence="11">R3-111a-1</strain>
    </source>
</reference>
<feature type="region of interest" description="Disordered" evidence="7">
    <location>
        <begin position="2455"/>
        <end position="2480"/>
    </location>
</feature>
<dbReference type="SMART" id="SM00822">
    <property type="entry name" value="PKS_KR"/>
    <property type="match status" value="1"/>
</dbReference>
<dbReference type="InterPro" id="IPR014043">
    <property type="entry name" value="Acyl_transferase_dom"/>
</dbReference>
<feature type="region of interest" description="C-terminal hotdog fold" evidence="6">
    <location>
        <begin position="1145"/>
        <end position="1303"/>
    </location>
</feature>
<keyword evidence="13" id="KW-1185">Reference proteome</keyword>
<dbReference type="InterPro" id="IPR020807">
    <property type="entry name" value="PKS_DH"/>
</dbReference>
<dbReference type="Gene3D" id="3.40.50.150">
    <property type="entry name" value="Vaccinia Virus protein VP39"/>
    <property type="match status" value="1"/>
</dbReference>
<dbReference type="InterPro" id="IPR001227">
    <property type="entry name" value="Ac_transferase_dom_sf"/>
</dbReference>
<evidence type="ECO:0000256" key="4">
    <source>
        <dbReference type="ARBA" id="ARBA00023002"/>
    </source>
</evidence>
<dbReference type="eggNOG" id="KOG1202">
    <property type="taxonomic scope" value="Eukaryota"/>
</dbReference>
<dbReference type="InterPro" id="IPR014031">
    <property type="entry name" value="Ketoacyl_synth_C"/>
</dbReference>
<keyword evidence="4" id="KW-0560">Oxidoreductase</keyword>
<dbReference type="OrthoDB" id="329835at2759"/>
<dbReference type="PROSITE" id="PS52019">
    <property type="entry name" value="PKS_MFAS_DH"/>
    <property type="match status" value="1"/>
</dbReference>
<evidence type="ECO:0000313" key="12">
    <source>
        <dbReference type="EnsemblFungi" id="EJT82192"/>
    </source>
</evidence>
<dbReference type="Gene3D" id="3.40.47.10">
    <property type="match status" value="1"/>
</dbReference>
<dbReference type="Gene3D" id="3.30.70.3290">
    <property type="match status" value="1"/>
</dbReference>
<accession>J3NLL7</accession>
<evidence type="ECO:0000259" key="8">
    <source>
        <dbReference type="PROSITE" id="PS50075"/>
    </source>
</evidence>
<dbReference type="PROSITE" id="PS50075">
    <property type="entry name" value="CARRIER"/>
    <property type="match status" value="1"/>
</dbReference>
<protein>
    <submittedName>
        <fullName evidence="11 12">Uncharacterized protein</fullName>
    </submittedName>
</protein>
<dbReference type="HOGENOM" id="CLU_000022_31_0_1"/>
<feature type="active site" description="Proton donor; for dehydratase activity" evidence="6">
    <location>
        <position position="1204"/>
    </location>
</feature>
<dbReference type="VEuPathDB" id="FungiDB:GGTG_02166"/>
<dbReference type="SUPFAM" id="SSF55048">
    <property type="entry name" value="Probable ACP-binding domain of malonyl-CoA ACP transacylase"/>
    <property type="match status" value="1"/>
</dbReference>
<dbReference type="InterPro" id="IPR020841">
    <property type="entry name" value="PKS_Beta-ketoAc_synthase_dom"/>
</dbReference>
<dbReference type="PROSITE" id="PS00012">
    <property type="entry name" value="PHOSPHOPANTETHEINE"/>
    <property type="match status" value="1"/>
</dbReference>
<dbReference type="Pfam" id="PF08659">
    <property type="entry name" value="KR"/>
    <property type="match status" value="1"/>
</dbReference>
<dbReference type="InterPro" id="IPR018201">
    <property type="entry name" value="Ketoacyl_synth_AS"/>
</dbReference>
<feature type="active site" description="Proton acceptor; for dehydratase activity" evidence="6">
    <location>
        <position position="1022"/>
    </location>
</feature>
<dbReference type="SUPFAM" id="SSF51735">
    <property type="entry name" value="NAD(P)-binding Rossmann-fold domains"/>
    <property type="match status" value="1"/>
</dbReference>
<dbReference type="SUPFAM" id="SSF47336">
    <property type="entry name" value="ACP-like"/>
    <property type="match status" value="1"/>
</dbReference>
<dbReference type="Pfam" id="PF21089">
    <property type="entry name" value="PKS_DH_N"/>
    <property type="match status" value="1"/>
</dbReference>
<keyword evidence="3" id="KW-0808">Transferase</keyword>
<dbReference type="Gene3D" id="1.10.1200.10">
    <property type="entry name" value="ACP-like"/>
    <property type="match status" value="1"/>
</dbReference>
<organism evidence="11">
    <name type="scientific">Gaeumannomyces tritici (strain R3-111a-1)</name>
    <name type="common">Wheat and barley take-all root rot fungus</name>
    <name type="synonym">Gaeumannomyces graminis var. tritici</name>
    <dbReference type="NCBI Taxonomy" id="644352"/>
    <lineage>
        <taxon>Eukaryota</taxon>
        <taxon>Fungi</taxon>
        <taxon>Dikarya</taxon>
        <taxon>Ascomycota</taxon>
        <taxon>Pezizomycotina</taxon>
        <taxon>Sordariomycetes</taxon>
        <taxon>Sordariomycetidae</taxon>
        <taxon>Magnaporthales</taxon>
        <taxon>Magnaporthaceae</taxon>
        <taxon>Gaeumannomyces</taxon>
    </lineage>
</organism>
<dbReference type="GO" id="GO:0004315">
    <property type="term" value="F:3-oxoacyl-[acyl-carrier-protein] synthase activity"/>
    <property type="evidence" value="ECO:0007669"/>
    <property type="project" value="InterPro"/>
</dbReference>
<dbReference type="FunFam" id="3.40.47.10:FF:000019">
    <property type="entry name" value="Polyketide synthase type I"/>
    <property type="match status" value="1"/>
</dbReference>
<dbReference type="Pfam" id="PF00109">
    <property type="entry name" value="ketoacyl-synt"/>
    <property type="match status" value="1"/>
</dbReference>
<dbReference type="Pfam" id="PF14765">
    <property type="entry name" value="PS-DH"/>
    <property type="match status" value="1"/>
</dbReference>
<dbReference type="Gene3D" id="3.40.50.720">
    <property type="entry name" value="NAD(P)-binding Rossmann-like Domain"/>
    <property type="match status" value="2"/>
</dbReference>
<dbReference type="InterPro" id="IPR032821">
    <property type="entry name" value="PKS_assoc"/>
</dbReference>
<evidence type="ECO:0000259" key="10">
    <source>
        <dbReference type="PROSITE" id="PS52019"/>
    </source>
</evidence>
<dbReference type="Pfam" id="PF16197">
    <property type="entry name" value="KAsynt_C_assoc"/>
    <property type="match status" value="1"/>
</dbReference>
<dbReference type="Pfam" id="PF00698">
    <property type="entry name" value="Acyl_transf_1"/>
    <property type="match status" value="1"/>
</dbReference>
<dbReference type="InterPro" id="IPR009081">
    <property type="entry name" value="PP-bd_ACP"/>
</dbReference>
<dbReference type="InterPro" id="IPR049552">
    <property type="entry name" value="PKS_DH_N"/>
</dbReference>
<dbReference type="InterPro" id="IPR049551">
    <property type="entry name" value="PKS_DH_C"/>
</dbReference>
<evidence type="ECO:0000256" key="7">
    <source>
        <dbReference type="SAM" id="MobiDB-lite"/>
    </source>
</evidence>
<dbReference type="InterPro" id="IPR020806">
    <property type="entry name" value="PKS_PP-bd"/>
</dbReference>
<dbReference type="InterPro" id="IPR014030">
    <property type="entry name" value="Ketoacyl_synth_N"/>
</dbReference>
<dbReference type="RefSeq" id="XP_009218201.1">
    <property type="nucleotide sequence ID" value="XM_009219937.1"/>
</dbReference>
<evidence type="ECO:0000256" key="3">
    <source>
        <dbReference type="ARBA" id="ARBA00022679"/>
    </source>
</evidence>
<sequence>MAQDIPSNEPLAVVGSSCRFAGGVDSPSKLWDLLEKPRDLSKRVPADRFNVEGFYHPNGEYHGTTDATKGYWLEGNHRVFDTSFFSITPKEAETIDPQQRLLLEVVYESLESAGYDLKQYAGKKVAVFAGIMTADFDTLCQRDDLLGSQYLATGNARSIISNRISYFYDFHGPSMTIDTACSASLVALHQAVLSLRSGESTMACVAGANMMLAPEQFITESSLHMLSPSGRCRMWDAGADGYARGEGAACLLLKPLSRALADGDAIQAIVRETGVNSDGRTKGITMPNPVAQSALIRDTYSRAGLDPRREADRCQYFEAHGTGTHAGDPREAAAIADAFFGDGDTYAEGVVPPNQEAQRKLLVGSVKTVIGHTEGAAGLAGVLKVIQAMKHKTVPPNLHLETLNPSVEPFYTNLEIPVSATPWPAVENNQPLRASVNSFGFGGTNSHAILERYTPDIHCPIGISFGQTGRNSIPPTIAQELQQSEVPLPLVLSANSQHSLYLMVEKYRDFLVGKADVFASPKPFSQLLYHLYAKQNPFPFRLAVTARTATETIEKLNQLLLGAPASKHPQLGSRTATQQLEPNKLRILGVFTGQGAQWATMSRDLFLNCEGYRRSISELDAVLRSCPDRPNWTLEQEILADPSVSRIGAAAISQPLCTALQVAMVDLLTTLGVTFHSVVGHSSGEIGAAYAAGYVTAKQAILIAYYRGKFASLARPKVAVSVRDDETAPKQAGGMIAVGLSRVEAEELCSQQKYVGRVVLAASNSPTSATLSGDFDGVIEIQKELEAQGKFARILAIDTAYHSQHMQLPAARYGPALEACGVAHMPKITDSKTRWFSSVHGGSEAFSAAQIEPTYWVENMTAPVLFREALEKAVDEAASFDLAIEVGPHPQLKGPAIQTIEALGGTKLPFTYLGVLDRKKGDLAAFSDFLGSLWTNFGPSATAVGAAITSSESGGVEPDELPTYPWDHSQVHYRESRISHQYSNRTHAPHELLGVRTRDDSELEMRWRNILKLETIPWIEHHKFQGQALLPASAYCVMALDAARVFLNGKSATVIELQDVEFVNGITIEPGTYGVEVLFTLSVSPPPKDSRSRSPQEIHATFTVSSAYADGTTPMRPNFSGHMRIELGTPSADVLPPRPSLHPETMAVSTDGFYKMMEGLDLGYTGPFRGIETIQRRFNFASTTLPKTHPEDTTTLKVSPAMLDTCFQACFSAFSSPGDRALWTPFLPRSISKVRFNMAVCDRNDDEPDQKTTVDALLTDFRPISKQGAATITGDMSIYNSRGQMEVQIESMVVASFAATKPEDDYELYLHTVMQADPEDEIAGLMAFDNDRAEEEQRVLEECFERVKSFYKTNRAPHPMRRDSVFSNRSNASTIASFEPPPFVVEGRATSAWPHETHQSLRQFIESSRYPAALELLSSLAANLSSSILDVMVPNVTMEALTLLRFQKHLETVTCQIAHRYPRMNILGVTDPDLFLVEHVLAGLGSSFLSFTTVGADERFDRRVLDRLPQNVRDKVVTDNHLLSDKAKSDDNGTAYDMVVLPTSVMEPGQAAAVLKVIRHLMKPGGFLVLIHASTNPLKDNIRRCAGSLAGSPSVSNGALTPPDWPDALEDCGFVRGPANADQHFPPGYTLIVRQAESAEKEMLRLPFGPAGPGPAGTMEGDAPSRKAVFGTLTSQLLIVGGGSRQTSDLTEEIVDMIEASCSNDVCVARAFEDIDPADISSCTAAIVLADLDSPVLSRMTEERLETLKALMRPDMRILWVTNIDGETGTEQSASFGFARTLIAEMPSLALQMLDLDTLGGAAKTIVESFARLCQQASVSSNSSSPDSRDPDSILYSYEHEIHIKKGRRIVPRVLPYQPAIDRVNSARRIITTPVNTTAKSVEIVPVQFSDGAMHYEARHVNFSISDVPPGETPVQVLYSALNPISGSEHFQYLCVGKMLDPQEEGRSVVMFSKMNASLIHVKRESIYDAPHVEGVLNSSLFATCLLQALRAQILCHAARLPMVLVNAESALLESMKATLSTLWPQMVIAVTSNKEVADANSDYIYIHPRSSPQAIKSALPTSRAYIVDYSADNDGYAQLICDCLPNGSQYIRFGDNCFSPKDILPGEAAELTNAAIDVAAELMFTVGARDTNLPTVSVPHLLQRSSLAPFSPDVIVDWRAERTVAVSPTDQRQPQSLARSASYAEKPTLLRHDRTYVLIGITRDLGQSLCQLFVNNGARHIVLASRSPPPASSLSWVSALAGRGVTVQVETLDVTDLDSVRRFARRLPSAPLCLPPVAGVVNGAMVLEDRVFAQMTLETLNRVMRPKTIGSQNLDAVFGPSADLDFFIMTSSFAAVGGHAGQANYAAANMFMNGLAADRRRRGLAASVLNIGVIYGLGFLHREREGLYAGLEREGYPPISERDLHHMFVEAVVAGRPGADGPEALTTGLSRYRVGDPNQLHWHRDPRFCHFTTTAGGEAAAGPGQSAGDGSPRQRVEQARGADEVRAVVLAELVARLEAVLRLPAGSVAAQDDSVSGLGIDSLMAVELRAWLHRATGRDVPVMKILSAPSIARLADDIAGLVLADREV</sequence>
<dbReference type="STRING" id="644352.J3NLL7"/>
<evidence type="ECO:0000256" key="1">
    <source>
        <dbReference type="ARBA" id="ARBA00022450"/>
    </source>
</evidence>
<dbReference type="InterPro" id="IPR036291">
    <property type="entry name" value="NAD(P)-bd_dom_sf"/>
</dbReference>
<dbReference type="SMART" id="SM00826">
    <property type="entry name" value="PKS_DH"/>
    <property type="match status" value="1"/>
</dbReference>